<evidence type="ECO:0000313" key="2">
    <source>
        <dbReference type="Proteomes" id="UP001050808"/>
    </source>
</evidence>
<dbReference type="RefSeq" id="WP_189963428.1">
    <property type="nucleotide sequence ID" value="NZ_BMUA01000008.1"/>
</dbReference>
<sequence length="156" mass="14777">MASGIPGAQLRRLLLGTAVAGAAKTVPQNATGTIFTVAGGRVLVTGLVGKVTTVIGGTTPSAKLVATPTVGSANDLCTATAITADEVGTLYSIPGPTGSALGVSGSGSGGVTGQTAPVIVAAGTIGVNISAADATGAIQWTLTYVPLDDGATVTAA</sequence>
<evidence type="ECO:0000313" key="1">
    <source>
        <dbReference type="EMBL" id="GHI41913.1"/>
    </source>
</evidence>
<comment type="caution">
    <text evidence="1">The sequence shown here is derived from an EMBL/GenBank/DDBJ whole genome shotgun (WGS) entry which is preliminary data.</text>
</comment>
<proteinExistence type="predicted"/>
<keyword evidence="2" id="KW-1185">Reference proteome</keyword>
<protein>
    <submittedName>
        <fullName evidence="1">Uncharacterized protein</fullName>
    </submittedName>
</protein>
<dbReference type="EMBL" id="BNDY01000017">
    <property type="protein sequence ID" value="GHI41913.1"/>
    <property type="molecule type" value="Genomic_DNA"/>
</dbReference>
<gene>
    <name evidence="1" type="ORF">Sviol_63210</name>
</gene>
<dbReference type="Proteomes" id="UP001050808">
    <property type="component" value="Unassembled WGS sequence"/>
</dbReference>
<accession>A0ABQ3QXC3</accession>
<name>A0ABQ3QXC3_9ACTN</name>
<reference evidence="1" key="1">
    <citation type="submission" date="2024-05" db="EMBL/GenBank/DDBJ databases">
        <title>Whole genome shotgun sequence of Streptomyces violascens NBRC 12920.</title>
        <authorList>
            <person name="Komaki H."/>
            <person name="Tamura T."/>
        </authorList>
    </citation>
    <scope>NUCLEOTIDE SEQUENCE</scope>
    <source>
        <strain evidence="1">NBRC 12920</strain>
    </source>
</reference>
<organism evidence="1 2">
    <name type="scientific">Streptomyces violascens</name>
    <dbReference type="NCBI Taxonomy" id="67381"/>
    <lineage>
        <taxon>Bacteria</taxon>
        <taxon>Bacillati</taxon>
        <taxon>Actinomycetota</taxon>
        <taxon>Actinomycetes</taxon>
        <taxon>Kitasatosporales</taxon>
        <taxon>Streptomycetaceae</taxon>
        <taxon>Streptomyces</taxon>
    </lineage>
</organism>